<comment type="similarity">
    <text evidence="1 6">Belongs to the TACO1 family.</text>
</comment>
<keyword evidence="2 6" id="KW-0963">Cytoplasm</keyword>
<dbReference type="HAMAP" id="MF_00693">
    <property type="entry name" value="Transcrip_reg_TACO1"/>
    <property type="match status" value="1"/>
</dbReference>
<keyword evidence="10" id="KW-1185">Reference proteome</keyword>
<comment type="subcellular location">
    <subcellularLocation>
        <location evidence="6">Cytoplasm</location>
    </subcellularLocation>
</comment>
<dbReference type="InterPro" id="IPR049083">
    <property type="entry name" value="TACO1_YebC_N"/>
</dbReference>
<dbReference type="FunFam" id="3.30.70.980:FF:000002">
    <property type="entry name" value="Probable transcriptional regulatory protein YebC"/>
    <property type="match status" value="1"/>
</dbReference>
<feature type="domain" description="TACO1/YebC-like N-terminal" evidence="8">
    <location>
        <begin position="5"/>
        <end position="76"/>
    </location>
</feature>
<dbReference type="GO" id="GO:0006355">
    <property type="term" value="P:regulation of DNA-templated transcription"/>
    <property type="evidence" value="ECO:0007669"/>
    <property type="project" value="UniProtKB-UniRule"/>
</dbReference>
<dbReference type="NCBIfam" id="NF001030">
    <property type="entry name" value="PRK00110.1"/>
    <property type="match status" value="1"/>
</dbReference>
<evidence type="ECO:0000256" key="1">
    <source>
        <dbReference type="ARBA" id="ARBA00008724"/>
    </source>
</evidence>
<dbReference type="InterPro" id="IPR002876">
    <property type="entry name" value="Transcrip_reg_TACO1-like"/>
</dbReference>
<dbReference type="Gene3D" id="3.30.70.980">
    <property type="match status" value="2"/>
</dbReference>
<dbReference type="KEGG" id="caa:Caka_2476"/>
<dbReference type="NCBIfam" id="NF009044">
    <property type="entry name" value="PRK12378.1"/>
    <property type="match status" value="1"/>
</dbReference>
<dbReference type="InterPro" id="IPR026564">
    <property type="entry name" value="Transcrip_reg_TACO1-like_dom3"/>
</dbReference>
<evidence type="ECO:0000313" key="10">
    <source>
        <dbReference type="Proteomes" id="UP000000925"/>
    </source>
</evidence>
<evidence type="ECO:0000256" key="2">
    <source>
        <dbReference type="ARBA" id="ARBA00022490"/>
    </source>
</evidence>
<dbReference type="AlphaFoldDB" id="D5ENL6"/>
<keyword evidence="4 6" id="KW-0238">DNA-binding</keyword>
<dbReference type="PANTHER" id="PTHR12532:SF6">
    <property type="entry name" value="TRANSCRIPTIONAL REGULATORY PROTEIN YEBC-RELATED"/>
    <property type="match status" value="1"/>
</dbReference>
<sequence length="249" mass="26579">MSGHSKWATIKRAKGAADAKRGKLFSVLSKDITLAARSGGGDPGFNPRLRTCILKAKAANMPADNIDRAIKKGTGELPGVVYEEVLYEGYGAGGVGVIVEITTDNKNRSASEVRSTMGKNGGNLAGVGAVAFQFDRKGQFIIEASQTDEESLMDVALEAGAEDIVTADDHFEVICPMTEYDSVSQALEEKGIETLSSELAYIPNIEVPVSDKDTARKVLHLVEKLDDLEDVKAVHHNMEIADGLLGDEA</sequence>
<keyword evidence="3 6" id="KW-0805">Transcription regulation</keyword>
<dbReference type="GO" id="GO:0005829">
    <property type="term" value="C:cytosol"/>
    <property type="evidence" value="ECO:0007669"/>
    <property type="project" value="TreeGrafter"/>
</dbReference>
<dbReference type="eggNOG" id="COG0217">
    <property type="taxonomic scope" value="Bacteria"/>
</dbReference>
<dbReference type="EMBL" id="CP001998">
    <property type="protein sequence ID" value="ADE55492.1"/>
    <property type="molecule type" value="Genomic_DNA"/>
</dbReference>
<reference evidence="9 10" key="1">
    <citation type="journal article" date="2010" name="Stand. Genomic Sci.">
        <title>Complete genome sequence of Coraliomargarita akajimensis type strain (04OKA010-24).</title>
        <authorList>
            <person name="Mavromatis K."/>
            <person name="Abt B."/>
            <person name="Brambilla E."/>
            <person name="Lapidus A."/>
            <person name="Copeland A."/>
            <person name="Deshpande S."/>
            <person name="Nolan M."/>
            <person name="Lucas S."/>
            <person name="Tice H."/>
            <person name="Cheng J.F."/>
            <person name="Han C."/>
            <person name="Detter J.C."/>
            <person name="Woyke T."/>
            <person name="Goodwin L."/>
            <person name="Pitluck S."/>
            <person name="Held B."/>
            <person name="Brettin T."/>
            <person name="Tapia R."/>
            <person name="Ivanova N."/>
            <person name="Mikhailova N."/>
            <person name="Pati A."/>
            <person name="Liolios K."/>
            <person name="Chen A."/>
            <person name="Palaniappan K."/>
            <person name="Land M."/>
            <person name="Hauser L."/>
            <person name="Chang Y.J."/>
            <person name="Jeffries C.D."/>
            <person name="Rohde M."/>
            <person name="Goker M."/>
            <person name="Bristow J."/>
            <person name="Eisen J.A."/>
            <person name="Markowitz V."/>
            <person name="Hugenholtz P."/>
            <person name="Klenk H.P."/>
            <person name="Kyrpides N.C."/>
        </authorList>
    </citation>
    <scope>NUCLEOTIDE SEQUENCE [LARGE SCALE GENOMIC DNA]</scope>
    <source>
        <strain evidence="10">DSM 45221 / IAM 15411 / JCM 23193 / KCTC 12865</strain>
    </source>
</reference>
<dbReference type="SUPFAM" id="SSF75625">
    <property type="entry name" value="YebC-like"/>
    <property type="match status" value="1"/>
</dbReference>
<name>D5ENL6_CORAD</name>
<accession>D5ENL6</accession>
<evidence type="ECO:0000256" key="4">
    <source>
        <dbReference type="ARBA" id="ARBA00023125"/>
    </source>
</evidence>
<dbReference type="RefSeq" id="WP_013044214.1">
    <property type="nucleotide sequence ID" value="NC_014008.1"/>
</dbReference>
<dbReference type="Proteomes" id="UP000000925">
    <property type="component" value="Chromosome"/>
</dbReference>
<evidence type="ECO:0000259" key="7">
    <source>
        <dbReference type="Pfam" id="PF01709"/>
    </source>
</evidence>
<evidence type="ECO:0000256" key="6">
    <source>
        <dbReference type="HAMAP-Rule" id="MF_00693"/>
    </source>
</evidence>
<dbReference type="InterPro" id="IPR017856">
    <property type="entry name" value="Integrase-like_N"/>
</dbReference>
<dbReference type="Gene3D" id="1.10.10.200">
    <property type="match status" value="1"/>
</dbReference>
<evidence type="ECO:0000256" key="5">
    <source>
        <dbReference type="ARBA" id="ARBA00023163"/>
    </source>
</evidence>
<evidence type="ECO:0000313" key="9">
    <source>
        <dbReference type="EMBL" id="ADE55492.1"/>
    </source>
</evidence>
<evidence type="ECO:0000256" key="3">
    <source>
        <dbReference type="ARBA" id="ARBA00023015"/>
    </source>
</evidence>
<proteinExistence type="inferred from homology"/>
<dbReference type="Pfam" id="PF01709">
    <property type="entry name" value="Transcrip_reg"/>
    <property type="match status" value="1"/>
</dbReference>
<dbReference type="FunFam" id="1.10.10.200:FF:000002">
    <property type="entry name" value="Probable transcriptional regulatory protein CLM62_37755"/>
    <property type="match status" value="1"/>
</dbReference>
<protein>
    <recommendedName>
        <fullName evidence="6">Probable transcriptional regulatory protein Caka_2476</fullName>
    </recommendedName>
</protein>
<dbReference type="InterPro" id="IPR048300">
    <property type="entry name" value="TACO1_YebC-like_2nd/3rd_dom"/>
</dbReference>
<dbReference type="HOGENOM" id="CLU_062974_2_2_0"/>
<dbReference type="GO" id="GO:0003677">
    <property type="term" value="F:DNA binding"/>
    <property type="evidence" value="ECO:0007669"/>
    <property type="project" value="UniProtKB-UniRule"/>
</dbReference>
<dbReference type="OrthoDB" id="9781053at2"/>
<organism evidence="9 10">
    <name type="scientific">Coraliomargarita akajimensis (strain DSM 45221 / IAM 15411 / JCM 23193 / KCTC 12865 / 04OKA010-24)</name>
    <dbReference type="NCBI Taxonomy" id="583355"/>
    <lineage>
        <taxon>Bacteria</taxon>
        <taxon>Pseudomonadati</taxon>
        <taxon>Verrucomicrobiota</taxon>
        <taxon>Opitutia</taxon>
        <taxon>Puniceicoccales</taxon>
        <taxon>Coraliomargaritaceae</taxon>
        <taxon>Coraliomargarita</taxon>
    </lineage>
</organism>
<dbReference type="Pfam" id="PF20772">
    <property type="entry name" value="TACO1_YebC_N"/>
    <property type="match status" value="1"/>
</dbReference>
<dbReference type="NCBIfam" id="TIGR01033">
    <property type="entry name" value="YebC/PmpR family DNA-binding transcriptional regulator"/>
    <property type="match status" value="1"/>
</dbReference>
<feature type="domain" description="TACO1/YebC-like second and third" evidence="7">
    <location>
        <begin position="82"/>
        <end position="238"/>
    </location>
</feature>
<dbReference type="STRING" id="583355.Caka_2476"/>
<gene>
    <name evidence="9" type="ordered locus">Caka_2476</name>
</gene>
<evidence type="ECO:0000259" key="8">
    <source>
        <dbReference type="Pfam" id="PF20772"/>
    </source>
</evidence>
<keyword evidence="5 6" id="KW-0804">Transcription</keyword>
<dbReference type="InterPro" id="IPR029072">
    <property type="entry name" value="YebC-like"/>
</dbReference>
<dbReference type="PANTHER" id="PTHR12532">
    <property type="entry name" value="TRANSLATIONAL ACTIVATOR OF CYTOCHROME C OXIDASE 1"/>
    <property type="match status" value="1"/>
</dbReference>